<evidence type="ECO:0000313" key="1">
    <source>
        <dbReference type="EMBL" id="CEG45121.1"/>
    </source>
</evidence>
<dbReference type="AlphaFoldDB" id="A0A0P1ASU2"/>
<evidence type="ECO:0000313" key="2">
    <source>
        <dbReference type="Proteomes" id="UP000054928"/>
    </source>
</evidence>
<reference evidence="2" key="1">
    <citation type="submission" date="2014-09" db="EMBL/GenBank/DDBJ databases">
        <authorList>
            <person name="Sharma Rahul"/>
            <person name="Thines Marco"/>
        </authorList>
    </citation>
    <scope>NUCLEOTIDE SEQUENCE [LARGE SCALE GENOMIC DNA]</scope>
</reference>
<keyword evidence="2" id="KW-1185">Reference proteome</keyword>
<proteinExistence type="predicted"/>
<dbReference type="RefSeq" id="XP_024581490.1">
    <property type="nucleotide sequence ID" value="XM_024715831.1"/>
</dbReference>
<protein>
    <submittedName>
        <fullName evidence="1">Uncharacterized protein</fullName>
    </submittedName>
</protein>
<organism evidence="1 2">
    <name type="scientific">Plasmopara halstedii</name>
    <name type="common">Downy mildew of sunflower</name>
    <dbReference type="NCBI Taxonomy" id="4781"/>
    <lineage>
        <taxon>Eukaryota</taxon>
        <taxon>Sar</taxon>
        <taxon>Stramenopiles</taxon>
        <taxon>Oomycota</taxon>
        <taxon>Peronosporomycetes</taxon>
        <taxon>Peronosporales</taxon>
        <taxon>Peronosporaceae</taxon>
        <taxon>Plasmopara</taxon>
    </lineage>
</organism>
<name>A0A0P1ASU2_PLAHL</name>
<dbReference type="EMBL" id="CCYD01001551">
    <property type="protein sequence ID" value="CEG45121.1"/>
    <property type="molecule type" value="Genomic_DNA"/>
</dbReference>
<accession>A0A0P1ASU2</accession>
<sequence length="85" mass="9777">MRHVRWRIKLLFAHIGYGSHRHSRQLVSLSVGLWGSVLYEGNNQHALVPRGVQVWQAPHDDFRSKSRREVLVRVGMILALLDGLV</sequence>
<dbReference type="GeneID" id="36396497"/>
<dbReference type="Proteomes" id="UP000054928">
    <property type="component" value="Unassembled WGS sequence"/>
</dbReference>